<feature type="compositionally biased region" description="Polar residues" evidence="12">
    <location>
        <begin position="135"/>
        <end position="146"/>
    </location>
</feature>
<keyword evidence="11" id="KW-0175">Coiled coil</keyword>
<feature type="transmembrane region" description="Helical" evidence="10">
    <location>
        <begin position="395"/>
        <end position="428"/>
    </location>
</feature>
<dbReference type="EMBL" id="JAUESC010000384">
    <property type="protein sequence ID" value="KAK0581690.1"/>
    <property type="molecule type" value="Genomic_DNA"/>
</dbReference>
<accession>A0AA39RX33</accession>
<evidence type="ECO:0000256" key="2">
    <source>
        <dbReference type="ARBA" id="ARBA00007535"/>
    </source>
</evidence>
<feature type="compositionally biased region" description="Basic and acidic residues" evidence="12">
    <location>
        <begin position="149"/>
        <end position="165"/>
    </location>
</feature>
<comment type="similarity">
    <text evidence="2 10">Belongs to the CorA metal ion transporter (MIT) (TC 1.A.35.5) family.</text>
</comment>
<comment type="caution">
    <text evidence="10">Lacks conserved residue(s) required for the propagation of feature annotation.</text>
</comment>
<evidence type="ECO:0000256" key="12">
    <source>
        <dbReference type="SAM" id="MobiDB-lite"/>
    </source>
</evidence>
<keyword evidence="7" id="KW-0603">Photosystem I</keyword>
<keyword evidence="10" id="KW-0460">Magnesium</keyword>
<dbReference type="GO" id="GO:0015095">
    <property type="term" value="F:magnesium ion transmembrane transporter activity"/>
    <property type="evidence" value="ECO:0007669"/>
    <property type="project" value="UniProtKB-ARBA"/>
</dbReference>
<gene>
    <name evidence="13" type="ORF">LWI29_016851</name>
</gene>
<proteinExistence type="inferred from homology"/>
<sequence>MRTHNHPPQPKPGHLHHDDDPDLTRPPTSNMPLSTGAGLRKKGAGVRAWLLLDSTGQAQVVEAGKHAIMRRTGLPARDLRILDPLLSYPSTVLGRERAIVINLEHIKAIITAQEEGNGGDDTNWSNLYDLEEAQSRPSTPKSSGGFSQFEDRNEENKADGKQSLENRDGSKVLPFEFVALEACLEAACSCLENEAKTLEQEAHPALDKLTSKISTLNLERVRQIKSRLVAITGRVQKVRDELEQLLDDDDDMAEMYLTEKLLQQLENSSTASTDERDDMDDEVHQSNMDDRQVIFLNPAEISLDATGGSTNYDGNTQDNLFTAQNVLCRDSHGTHTSTTHSAISKQLDVEELEMLLEAYFVQIDGTLNKLSTLREYVDDTEDYINIMLDDKQNHLLQMGVMLTTATLVVSAFVVVAGIFGMNITIDLFDDQKAVHRRSEESRTKTTTADFGRRGLLLSTALAAAPPQLSDSANQLLKKYLKKSEANKEKNDKERLESYYKRNYRDYFEYMEGTLKGKNEQQLSESEKGILEWLQTNK</sequence>
<keyword evidence="10" id="KW-0812">Transmembrane</keyword>
<reference evidence="13" key="2">
    <citation type="submission" date="2023-06" db="EMBL/GenBank/DDBJ databases">
        <authorList>
            <person name="Swenson N.G."/>
            <person name="Wegrzyn J.L."/>
            <person name="Mcevoy S.L."/>
        </authorList>
    </citation>
    <scope>NUCLEOTIDE SEQUENCE</scope>
    <source>
        <strain evidence="13">NS2018</strain>
        <tissue evidence="13">Leaf</tissue>
    </source>
</reference>
<reference evidence="13" key="1">
    <citation type="journal article" date="2022" name="Plant J.">
        <title>Strategies of tolerance reflected in two North American maple genomes.</title>
        <authorList>
            <person name="McEvoy S.L."/>
            <person name="Sezen U.U."/>
            <person name="Trouern-Trend A."/>
            <person name="McMahon S.M."/>
            <person name="Schaberg P.G."/>
            <person name="Yang J."/>
            <person name="Wegrzyn J.L."/>
            <person name="Swenson N.G."/>
        </authorList>
    </citation>
    <scope>NUCLEOTIDE SEQUENCE</scope>
    <source>
        <strain evidence="13">NS2018</strain>
    </source>
</reference>
<comment type="similarity">
    <text evidence="3">Belongs to the psaN family.</text>
</comment>
<feature type="region of interest" description="Disordered" evidence="12">
    <location>
        <begin position="132"/>
        <end position="165"/>
    </location>
</feature>
<comment type="caution">
    <text evidence="13">The sequence shown here is derived from an EMBL/GenBank/DDBJ whole genome shotgun (WGS) entry which is preliminary data.</text>
</comment>
<evidence type="ECO:0000313" key="13">
    <source>
        <dbReference type="EMBL" id="KAK0581690.1"/>
    </source>
</evidence>
<feature type="region of interest" description="Disordered" evidence="12">
    <location>
        <begin position="1"/>
        <end position="39"/>
    </location>
</feature>
<keyword evidence="6" id="KW-0934">Plastid</keyword>
<keyword evidence="4" id="KW-0150">Chloroplast</keyword>
<name>A0AA39RX33_ACESA</name>
<dbReference type="GO" id="GO:0009535">
    <property type="term" value="C:chloroplast thylakoid membrane"/>
    <property type="evidence" value="ECO:0007669"/>
    <property type="project" value="UniProtKB-SubCell"/>
</dbReference>
<dbReference type="Pfam" id="PF22099">
    <property type="entry name" value="MRS2-like"/>
    <property type="match status" value="2"/>
</dbReference>
<evidence type="ECO:0000256" key="1">
    <source>
        <dbReference type="ARBA" id="ARBA00004622"/>
    </source>
</evidence>
<comment type="function">
    <text evidence="10">Magnesium transporter that may mediate the influx of magnesium.</text>
</comment>
<keyword evidence="8" id="KW-0793">Thylakoid</keyword>
<evidence type="ECO:0000256" key="5">
    <source>
        <dbReference type="ARBA" id="ARBA00022531"/>
    </source>
</evidence>
<dbReference type="CDD" id="cd12823">
    <property type="entry name" value="Mrs2_Mfm1p-like"/>
    <property type="match status" value="1"/>
</dbReference>
<dbReference type="GO" id="GO:0015979">
    <property type="term" value="P:photosynthesis"/>
    <property type="evidence" value="ECO:0007669"/>
    <property type="project" value="UniProtKB-KW"/>
</dbReference>
<organism evidence="13 14">
    <name type="scientific">Acer saccharum</name>
    <name type="common">Sugar maple</name>
    <dbReference type="NCBI Taxonomy" id="4024"/>
    <lineage>
        <taxon>Eukaryota</taxon>
        <taxon>Viridiplantae</taxon>
        <taxon>Streptophyta</taxon>
        <taxon>Embryophyta</taxon>
        <taxon>Tracheophyta</taxon>
        <taxon>Spermatophyta</taxon>
        <taxon>Magnoliopsida</taxon>
        <taxon>eudicotyledons</taxon>
        <taxon>Gunneridae</taxon>
        <taxon>Pentapetalae</taxon>
        <taxon>rosids</taxon>
        <taxon>malvids</taxon>
        <taxon>Sapindales</taxon>
        <taxon>Sapindaceae</taxon>
        <taxon>Hippocastanoideae</taxon>
        <taxon>Acereae</taxon>
        <taxon>Acer</taxon>
    </lineage>
</organism>
<dbReference type="PANTHER" id="PTHR13890:SF35">
    <property type="entry name" value="MAGNESIUM TRANSPORTER MRS2-3"/>
    <property type="match status" value="1"/>
</dbReference>
<dbReference type="Gene3D" id="2.40.128.330">
    <property type="match status" value="1"/>
</dbReference>
<keyword evidence="10" id="KW-0813">Transport</keyword>
<keyword evidence="14" id="KW-1185">Reference proteome</keyword>
<evidence type="ECO:0000256" key="7">
    <source>
        <dbReference type="ARBA" id="ARBA00022836"/>
    </source>
</evidence>
<dbReference type="Gene3D" id="1.20.58.340">
    <property type="entry name" value="Magnesium transport protein CorA, transmembrane region"/>
    <property type="match status" value="1"/>
</dbReference>
<comment type="subcellular location">
    <subcellularLocation>
        <location evidence="10">Membrane</location>
        <topology evidence="10">Multi-pass membrane protein</topology>
    </subcellularLocation>
    <subcellularLocation>
        <location evidence="1">Plastid</location>
        <location evidence="1">Chloroplast thylakoid membrane</location>
        <topology evidence="1">Peripheral membrane protein</topology>
        <orientation evidence="1">Lumenal side</orientation>
    </subcellularLocation>
</comment>
<protein>
    <recommendedName>
        <fullName evidence="10">Magnesium transporter</fullName>
    </recommendedName>
</protein>
<evidence type="ECO:0000256" key="10">
    <source>
        <dbReference type="RuleBase" id="RU366041"/>
    </source>
</evidence>
<dbReference type="PANTHER" id="PTHR13890">
    <property type="entry name" value="RNA SPLICING PROTEIN MRS2, MITOCHONDRIAL"/>
    <property type="match status" value="1"/>
</dbReference>
<evidence type="ECO:0000313" key="14">
    <source>
        <dbReference type="Proteomes" id="UP001168877"/>
    </source>
</evidence>
<dbReference type="InterPro" id="IPR008796">
    <property type="entry name" value="PSAN"/>
</dbReference>
<dbReference type="GO" id="GO:0009522">
    <property type="term" value="C:photosystem I"/>
    <property type="evidence" value="ECO:0007669"/>
    <property type="project" value="UniProtKB-KW"/>
</dbReference>
<dbReference type="InterPro" id="IPR039204">
    <property type="entry name" value="MRS2-like"/>
</dbReference>
<keyword evidence="10" id="KW-1133">Transmembrane helix</keyword>
<dbReference type="Pfam" id="PF05479">
    <property type="entry name" value="PsaN"/>
    <property type="match status" value="1"/>
</dbReference>
<keyword evidence="9 10" id="KW-0472">Membrane</keyword>
<keyword evidence="5" id="KW-0602">Photosynthesis</keyword>
<evidence type="ECO:0000256" key="4">
    <source>
        <dbReference type="ARBA" id="ARBA00022528"/>
    </source>
</evidence>
<evidence type="ECO:0000256" key="9">
    <source>
        <dbReference type="ARBA" id="ARBA00023136"/>
    </source>
</evidence>
<evidence type="ECO:0000256" key="11">
    <source>
        <dbReference type="SAM" id="Coils"/>
    </source>
</evidence>
<evidence type="ECO:0000256" key="8">
    <source>
        <dbReference type="ARBA" id="ARBA00023078"/>
    </source>
</evidence>
<feature type="coiled-coil region" evidence="11">
    <location>
        <begin position="228"/>
        <end position="282"/>
    </location>
</feature>
<dbReference type="Proteomes" id="UP001168877">
    <property type="component" value="Unassembled WGS sequence"/>
</dbReference>
<dbReference type="AlphaFoldDB" id="A0AA39RX33"/>
<dbReference type="FunFam" id="2.40.128.330:FF:000001">
    <property type="entry name" value="Magnesium transporter MRS2-1"/>
    <property type="match status" value="1"/>
</dbReference>
<evidence type="ECO:0000256" key="3">
    <source>
        <dbReference type="ARBA" id="ARBA00010661"/>
    </source>
</evidence>
<evidence type="ECO:0000256" key="6">
    <source>
        <dbReference type="ARBA" id="ARBA00022640"/>
    </source>
</evidence>
<keyword evidence="10" id="KW-0406">Ion transport</keyword>